<evidence type="ECO:0000313" key="4">
    <source>
        <dbReference type="EMBL" id="KAJ5084983.1"/>
    </source>
</evidence>
<keyword evidence="1" id="KW-0677">Repeat</keyword>
<sequence length="283" mass="30513">MIAENLKSNGDLNSLIQTNTHLCKLLDPLLYLRDAASYQPLAILRAAENGNENTARKSLQAGLELDCCFYWGKTLLCLAAENGNDGVLKLFLAYDESVDPDEENSEGETPLVCAAKMGHEVVVKHLLLTGRVDVNFNCRGFTPLSYAAWNGHKAVVNLLLDADGINLDFAHPDGQTAIYLAAESGHVSVVKLLIAAGADLGGKGHTRLSPLLGAARCGYESIVTILLATGRVNPNTTNSEGETPLSLAREHRHEAIIKVLELEHLFGKRHNLSSDFCVAEKGS</sequence>
<accession>A0A9W9EN99</accession>
<dbReference type="OrthoDB" id="1577640at2759"/>
<feature type="repeat" description="ANK" evidence="3">
    <location>
        <begin position="173"/>
        <end position="205"/>
    </location>
</feature>
<name>A0A9W9EN99_9EURO</name>
<dbReference type="PROSITE" id="PS50088">
    <property type="entry name" value="ANK_REPEAT"/>
    <property type="match status" value="2"/>
</dbReference>
<proteinExistence type="predicted"/>
<dbReference type="GeneID" id="81361224"/>
<reference evidence="4" key="1">
    <citation type="submission" date="2022-11" db="EMBL/GenBank/DDBJ databases">
        <authorList>
            <person name="Petersen C."/>
        </authorList>
    </citation>
    <scope>NUCLEOTIDE SEQUENCE</scope>
    <source>
        <strain evidence="4">IBT 30761</strain>
    </source>
</reference>
<dbReference type="PANTHER" id="PTHR24198">
    <property type="entry name" value="ANKYRIN REPEAT AND PROTEIN KINASE DOMAIN-CONTAINING PROTEIN"/>
    <property type="match status" value="1"/>
</dbReference>
<dbReference type="Pfam" id="PF00023">
    <property type="entry name" value="Ank"/>
    <property type="match status" value="1"/>
</dbReference>
<comment type="caution">
    <text evidence="4">The sequence shown here is derived from an EMBL/GenBank/DDBJ whole genome shotgun (WGS) entry which is preliminary data.</text>
</comment>
<keyword evidence="2 3" id="KW-0040">ANK repeat</keyword>
<dbReference type="SMART" id="SM00248">
    <property type="entry name" value="ANK"/>
    <property type="match status" value="7"/>
</dbReference>
<dbReference type="RefSeq" id="XP_056469661.1">
    <property type="nucleotide sequence ID" value="XM_056622245.1"/>
</dbReference>
<dbReference type="AlphaFoldDB" id="A0A9W9EN99"/>
<dbReference type="PRINTS" id="PR01415">
    <property type="entry name" value="ANKYRIN"/>
</dbReference>
<reference evidence="4" key="2">
    <citation type="journal article" date="2023" name="IMA Fungus">
        <title>Comparative genomic study of the Penicillium genus elucidates a diverse pangenome and 15 lateral gene transfer events.</title>
        <authorList>
            <person name="Petersen C."/>
            <person name="Sorensen T."/>
            <person name="Nielsen M.R."/>
            <person name="Sondergaard T.E."/>
            <person name="Sorensen J.L."/>
            <person name="Fitzpatrick D.A."/>
            <person name="Frisvad J.C."/>
            <person name="Nielsen K.L."/>
        </authorList>
    </citation>
    <scope>NUCLEOTIDE SEQUENCE</scope>
    <source>
        <strain evidence="4">IBT 30761</strain>
    </source>
</reference>
<evidence type="ECO:0000256" key="2">
    <source>
        <dbReference type="ARBA" id="ARBA00023043"/>
    </source>
</evidence>
<evidence type="ECO:0000256" key="3">
    <source>
        <dbReference type="PROSITE-ProRule" id="PRU00023"/>
    </source>
</evidence>
<dbReference type="Pfam" id="PF12796">
    <property type="entry name" value="Ank_2"/>
    <property type="match status" value="1"/>
</dbReference>
<organism evidence="4 5">
    <name type="scientific">Penicillium argentinense</name>
    <dbReference type="NCBI Taxonomy" id="1131581"/>
    <lineage>
        <taxon>Eukaryota</taxon>
        <taxon>Fungi</taxon>
        <taxon>Dikarya</taxon>
        <taxon>Ascomycota</taxon>
        <taxon>Pezizomycotina</taxon>
        <taxon>Eurotiomycetes</taxon>
        <taxon>Eurotiomycetidae</taxon>
        <taxon>Eurotiales</taxon>
        <taxon>Aspergillaceae</taxon>
        <taxon>Penicillium</taxon>
    </lineage>
</organism>
<dbReference type="InterPro" id="IPR036770">
    <property type="entry name" value="Ankyrin_rpt-contain_sf"/>
</dbReference>
<dbReference type="InterPro" id="IPR002110">
    <property type="entry name" value="Ankyrin_rpt"/>
</dbReference>
<dbReference type="PROSITE" id="PS50297">
    <property type="entry name" value="ANK_REP_REGION"/>
    <property type="match status" value="2"/>
</dbReference>
<gene>
    <name evidence="4" type="ORF">N7532_009754</name>
</gene>
<dbReference type="Proteomes" id="UP001149074">
    <property type="component" value="Unassembled WGS sequence"/>
</dbReference>
<protein>
    <submittedName>
        <fullName evidence="4">Uncharacterized protein</fullName>
    </submittedName>
</protein>
<dbReference type="PANTHER" id="PTHR24198:SF165">
    <property type="entry name" value="ANKYRIN REPEAT-CONTAINING PROTEIN-RELATED"/>
    <property type="match status" value="1"/>
</dbReference>
<keyword evidence="5" id="KW-1185">Reference proteome</keyword>
<dbReference type="EMBL" id="JAPQKI010000010">
    <property type="protein sequence ID" value="KAJ5084983.1"/>
    <property type="molecule type" value="Genomic_DNA"/>
</dbReference>
<dbReference type="Gene3D" id="1.25.40.20">
    <property type="entry name" value="Ankyrin repeat-containing domain"/>
    <property type="match status" value="2"/>
</dbReference>
<dbReference type="SUPFAM" id="SSF48403">
    <property type="entry name" value="Ankyrin repeat"/>
    <property type="match status" value="1"/>
</dbReference>
<feature type="repeat" description="ANK" evidence="3">
    <location>
        <begin position="139"/>
        <end position="161"/>
    </location>
</feature>
<evidence type="ECO:0000313" key="5">
    <source>
        <dbReference type="Proteomes" id="UP001149074"/>
    </source>
</evidence>
<evidence type="ECO:0000256" key="1">
    <source>
        <dbReference type="ARBA" id="ARBA00022737"/>
    </source>
</evidence>